<comment type="caution">
    <text evidence="2">The sequence shown here is derived from an EMBL/GenBank/DDBJ whole genome shotgun (WGS) entry which is preliminary data.</text>
</comment>
<proteinExistence type="predicted"/>
<name>A0AAV1JIG9_9NEOP</name>
<dbReference type="AlphaFoldDB" id="A0AAV1JIG9"/>
<accession>A0AAV1JIG9</accession>
<gene>
    <name evidence="2" type="ORF">LNINA_LOCUS7759</name>
</gene>
<dbReference type="EMBL" id="CAVLEF010000010">
    <property type="protein sequence ID" value="CAK1548355.1"/>
    <property type="molecule type" value="Genomic_DNA"/>
</dbReference>
<organism evidence="2 3">
    <name type="scientific">Leptosia nina</name>
    <dbReference type="NCBI Taxonomy" id="320188"/>
    <lineage>
        <taxon>Eukaryota</taxon>
        <taxon>Metazoa</taxon>
        <taxon>Ecdysozoa</taxon>
        <taxon>Arthropoda</taxon>
        <taxon>Hexapoda</taxon>
        <taxon>Insecta</taxon>
        <taxon>Pterygota</taxon>
        <taxon>Neoptera</taxon>
        <taxon>Endopterygota</taxon>
        <taxon>Lepidoptera</taxon>
        <taxon>Glossata</taxon>
        <taxon>Ditrysia</taxon>
        <taxon>Papilionoidea</taxon>
        <taxon>Pieridae</taxon>
        <taxon>Pierinae</taxon>
        <taxon>Leptosia</taxon>
    </lineage>
</organism>
<feature type="compositionally biased region" description="Basic and acidic residues" evidence="1">
    <location>
        <begin position="88"/>
        <end position="109"/>
    </location>
</feature>
<evidence type="ECO:0000313" key="3">
    <source>
        <dbReference type="Proteomes" id="UP001497472"/>
    </source>
</evidence>
<feature type="compositionally biased region" description="Basic and acidic residues" evidence="1">
    <location>
        <begin position="118"/>
        <end position="130"/>
    </location>
</feature>
<reference evidence="2 3" key="1">
    <citation type="submission" date="2023-11" db="EMBL/GenBank/DDBJ databases">
        <authorList>
            <person name="Okamura Y."/>
        </authorList>
    </citation>
    <scope>NUCLEOTIDE SEQUENCE [LARGE SCALE GENOMIC DNA]</scope>
</reference>
<protein>
    <submittedName>
        <fullName evidence="2">Uncharacterized protein</fullName>
    </submittedName>
</protein>
<evidence type="ECO:0000313" key="2">
    <source>
        <dbReference type="EMBL" id="CAK1548355.1"/>
    </source>
</evidence>
<sequence length="148" mass="16009">MKAALDVALLVSKNLKPVVATAWKYAKVEMIPPLTSHIFQGAFGARLENAASSASENFIRGLEQKLNAIEAERVRAIKEKEAAVKAAAEKAKAEALKKAEEQKRAEAQKAADSAKAQKAKEEAPKTGKKADPKKKKNPQKSSTQRSKT</sequence>
<evidence type="ECO:0000256" key="1">
    <source>
        <dbReference type="SAM" id="MobiDB-lite"/>
    </source>
</evidence>
<feature type="region of interest" description="Disordered" evidence="1">
    <location>
        <begin position="88"/>
        <end position="148"/>
    </location>
</feature>
<keyword evidence="3" id="KW-1185">Reference proteome</keyword>
<dbReference type="Proteomes" id="UP001497472">
    <property type="component" value="Unassembled WGS sequence"/>
</dbReference>